<feature type="compositionally biased region" description="Basic residues" evidence="1">
    <location>
        <begin position="214"/>
        <end position="230"/>
    </location>
</feature>
<dbReference type="EMBL" id="JAWRVI010000052">
    <property type="protein sequence ID" value="KAK4084151.1"/>
    <property type="molecule type" value="Genomic_DNA"/>
</dbReference>
<reference evidence="2" key="3">
    <citation type="submission" date="2023-11" db="EMBL/GenBank/DDBJ databases">
        <authorList>
            <person name="Beijen E."/>
            <person name="Ohm R.A."/>
        </authorList>
    </citation>
    <scope>NUCLEOTIDE SEQUENCE</scope>
    <source>
        <strain evidence="2">CBS 150709</strain>
    </source>
</reference>
<dbReference type="EMBL" id="LCWV01000002">
    <property type="protein sequence ID" value="PWI75473.1"/>
    <property type="molecule type" value="Genomic_DNA"/>
</dbReference>
<protein>
    <recommendedName>
        <fullName evidence="6">Zn(2)-C6 fungal-type domain-containing protein</fullName>
    </recommendedName>
</protein>
<feature type="region of interest" description="Disordered" evidence="1">
    <location>
        <begin position="213"/>
        <end position="232"/>
    </location>
</feature>
<comment type="caution">
    <text evidence="3">The sequence shown here is derived from an EMBL/GenBank/DDBJ whole genome shotgun (WGS) entry which is preliminary data.</text>
</comment>
<keyword evidence="5" id="KW-1185">Reference proteome</keyword>
<reference evidence="3" key="1">
    <citation type="submission" date="2015-05" db="EMBL/GenBank/DDBJ databases">
        <authorList>
            <person name="Wang D.B."/>
            <person name="Wang M."/>
        </authorList>
    </citation>
    <scope>NUCLEOTIDE SEQUENCE</scope>
    <source>
        <strain evidence="3">36-1</strain>
    </source>
</reference>
<evidence type="ECO:0000313" key="4">
    <source>
        <dbReference type="Proteomes" id="UP000245956"/>
    </source>
</evidence>
<evidence type="ECO:0000313" key="2">
    <source>
        <dbReference type="EMBL" id="KAK4084151.1"/>
    </source>
</evidence>
<reference evidence="3 4" key="2">
    <citation type="journal article" date="2016" name="Front. Microbiol.">
        <title>Genome and transcriptome sequences reveal the specific parasitism of the nematophagous Purpureocillium lilacinum 36-1.</title>
        <authorList>
            <person name="Xie J."/>
            <person name="Li S."/>
            <person name="Mo C."/>
            <person name="Xiao X."/>
            <person name="Peng D."/>
            <person name="Wang G."/>
            <person name="Xiao Y."/>
        </authorList>
    </citation>
    <scope>NUCLEOTIDE SEQUENCE [LARGE SCALE GENOMIC DNA]</scope>
    <source>
        <strain evidence="3 4">36-1</strain>
    </source>
</reference>
<evidence type="ECO:0000256" key="1">
    <source>
        <dbReference type="SAM" id="MobiDB-lite"/>
    </source>
</evidence>
<reference evidence="2 5" key="4">
    <citation type="journal article" date="2024" name="Microbiol. Resour. Announc.">
        <title>Genome annotations for the ascomycete fungi Trichoderma harzianum, Trichoderma aggressivum, and Purpureocillium lilacinum.</title>
        <authorList>
            <person name="Beijen E.P.W."/>
            <person name="Ohm R.A."/>
        </authorList>
    </citation>
    <scope>NUCLEOTIDE SEQUENCE [LARGE SCALE GENOMIC DNA]</scope>
    <source>
        <strain evidence="2 5">CBS 150709</strain>
    </source>
</reference>
<evidence type="ECO:0000313" key="3">
    <source>
        <dbReference type="EMBL" id="PWI75473.1"/>
    </source>
</evidence>
<feature type="region of interest" description="Disordered" evidence="1">
    <location>
        <begin position="915"/>
        <end position="938"/>
    </location>
</feature>
<dbReference type="Proteomes" id="UP000245956">
    <property type="component" value="Unassembled WGS sequence"/>
</dbReference>
<feature type="compositionally biased region" description="Basic residues" evidence="1">
    <location>
        <begin position="447"/>
        <end position="468"/>
    </location>
</feature>
<proteinExistence type="predicted"/>
<dbReference type="PANTHER" id="PTHR35392">
    <property type="entry name" value="ZN(II)2CYS6 TRANSCRIPTION FACTOR (EUROFUNG)-RELATED-RELATED"/>
    <property type="match status" value="1"/>
</dbReference>
<evidence type="ECO:0000313" key="5">
    <source>
        <dbReference type="Proteomes" id="UP001287286"/>
    </source>
</evidence>
<name>A0A2U3ELV4_PURLI</name>
<dbReference type="PANTHER" id="PTHR35392:SF3">
    <property type="entry name" value="ZN(2)-C6 FUNGAL-TYPE DOMAIN-CONTAINING PROTEIN"/>
    <property type="match status" value="1"/>
</dbReference>
<feature type="compositionally biased region" description="Polar residues" evidence="1">
    <location>
        <begin position="431"/>
        <end position="441"/>
    </location>
</feature>
<sequence length="1414" mass="156219">MTSGNLIVLSTLGACSSPGRRPSLRNSPSQGIRAWYLGAALPWVVLHGASQPRPPTELTRKDHLRTWAEIREPGRPGLPLPFRRHSPQFRKSPSIPVMERNFTHPRIRWREPTGQRVVQPTWGQRWPRPIISFAQSQTMHLCDPEMGPFTVAVGWVACWSALCRLGLNLDMAAAISSRLDNSRGSVCATSWLPALGAQAAAWLGPSLSSSLRGPVRRHSTTSSRARRRGPRCSAAHAPILNRRRLSALEYAPSSSPEATHHVPCATPTRQIAVLGGRHEHRGTFADITTRPVPAVSCQLDEAAETRLNSSRVPDQGVGTIDGHASCKDTDKASLSPSPASAGKQRRSRLSTDQHHQKQQSQPPRRQQHEDQGSRLSSHPSPAEALGASPQSLLRATHPRDPRNPELAIATPSSRHGDDGRCPGAAAAGQCHSPQPLASNDPPSLRCARGRSFNRARTQHRPVKRKRPAGTHAHQPDGGRATAPRLCNGSFSSGLIFHDGTDAQQPRTPVQQLPQQAGIHYLWPGHPYAVWAGTPGPGPGPGPADIAPWRDTRSPSVNQSARDALSRHVSLTSRGYDSDGMQHVLEPDRMTASTQSMPGSVVEPLAMSIARRLPHQLQQQQVPPEAVEFAGVTSMSPGAGRARDKIYDAILQQNFRLLADQGGQHEHRSQLCSETAAVEAFDPAAAIYCSGLAPDQAQVLGQAVSSSGTPARAGSCVTGPIEGTPTSLPNGMTSTQVSSAEESTIRYQSQALTAASLSQPGVAHGSLAAFSLQTELPGNISNQASSLGSQIGDLGQYKNLSFDLSITSESIMGGGSVYPQPERQQPLLGNATSPPQTEQITAAQAAATCKIAAGHLSAVAETTSCESRQSDAALYGQQPSRALYPDQLKMEPLADDVDYTDYALVKQCSVAPVSQSLDNEDRTHKAKKQRSAFDDTRRKETADTRWRKACLRCRVQKVRCGNDPDNPDADCLPCQMFSKTSKKTIHRVSCYRGKLTDTVLYRKGGLNLTDRWNGTAMKDVGDRVNPQDVRTIHFTIGVCDQPIVVQVVRFSARPGDVTARYWIVREGGRGEDIRKKKDLEPYCLANIWDTASYFENYIVENAIPSMLRTNMPSSQLLGMRHLASHDVIKRTYVAAVEYYASLEDQVEGPSGKSDNPEKKLLGNLFILWFATRHTAGSAYICGDESLGMKPETKDETYPLFGKISLPRMILAQFDSINHTKLLSKYGRKVLQDLEGFVFRNQGRWWWAIYLCVFILLHEASFISADRYRHARNNLGTRFRYSIPKFVEELQEGCNNILMHWHYYNCKPWPNPNEPWHRHRSFLAELSSVQYDLVMETMTDPRVQRQLDVWKRYKLENGRVERPESQVTAAQAQYVGTQAQFDWDHPFYWISQIFEERWTPHPTYQREYTTDANKDV</sequence>
<dbReference type="Proteomes" id="UP001287286">
    <property type="component" value="Unassembled WGS sequence"/>
</dbReference>
<feature type="region of interest" description="Disordered" evidence="1">
    <location>
        <begin position="305"/>
        <end position="486"/>
    </location>
</feature>
<gene>
    <name evidence="3" type="ORF">PCL_06131</name>
    <name evidence="2" type="ORF">Purlil1_10334</name>
</gene>
<evidence type="ECO:0008006" key="6">
    <source>
        <dbReference type="Google" id="ProtNLM"/>
    </source>
</evidence>
<dbReference type="InterPro" id="IPR052973">
    <property type="entry name" value="Fungal_sec-metab_reg_TF"/>
</dbReference>
<accession>A0A2U3ELV4</accession>
<organism evidence="3 4">
    <name type="scientific">Purpureocillium lilacinum</name>
    <name type="common">Paecilomyces lilacinus</name>
    <dbReference type="NCBI Taxonomy" id="33203"/>
    <lineage>
        <taxon>Eukaryota</taxon>
        <taxon>Fungi</taxon>
        <taxon>Dikarya</taxon>
        <taxon>Ascomycota</taxon>
        <taxon>Pezizomycotina</taxon>
        <taxon>Sordariomycetes</taxon>
        <taxon>Hypocreomycetidae</taxon>
        <taxon>Hypocreales</taxon>
        <taxon>Ophiocordycipitaceae</taxon>
        <taxon>Purpureocillium</taxon>
    </lineage>
</organism>